<feature type="domain" description="TonB-dependent receptor plug" evidence="7">
    <location>
        <begin position="58"/>
        <end position="163"/>
    </location>
</feature>
<evidence type="ECO:0000256" key="5">
    <source>
        <dbReference type="SAM" id="SignalP"/>
    </source>
</evidence>
<feature type="chain" id="PRO_5043703712" evidence="5">
    <location>
        <begin position="22"/>
        <end position="919"/>
    </location>
</feature>
<dbReference type="PANTHER" id="PTHR40980">
    <property type="entry name" value="PLUG DOMAIN-CONTAINING PROTEIN"/>
    <property type="match status" value="1"/>
</dbReference>
<evidence type="ECO:0000313" key="9">
    <source>
        <dbReference type="Proteomes" id="UP001302477"/>
    </source>
</evidence>
<dbReference type="InterPro" id="IPR036942">
    <property type="entry name" value="Beta-barrel_TonB_sf"/>
</dbReference>
<gene>
    <name evidence="8" type="ORF">R5R33_08020</name>
</gene>
<dbReference type="InterPro" id="IPR000531">
    <property type="entry name" value="Beta-barrel_TonB"/>
</dbReference>
<dbReference type="InterPro" id="IPR037066">
    <property type="entry name" value="Plug_dom_sf"/>
</dbReference>
<keyword evidence="9" id="KW-1185">Reference proteome</keyword>
<accession>A0AAU0N3I5</accession>
<keyword evidence="3" id="KW-0998">Cell outer membrane</keyword>
<evidence type="ECO:0000313" key="8">
    <source>
        <dbReference type="EMBL" id="WOX07067.1"/>
    </source>
</evidence>
<dbReference type="InterPro" id="IPR012910">
    <property type="entry name" value="Plug_dom"/>
</dbReference>
<evidence type="ECO:0000256" key="3">
    <source>
        <dbReference type="ARBA" id="ARBA00023237"/>
    </source>
</evidence>
<dbReference type="InterPro" id="IPR010104">
    <property type="entry name" value="TonB_rcpt_bac"/>
</dbReference>
<comment type="subcellular location">
    <subcellularLocation>
        <location evidence="1 4">Cell outer membrane</location>
    </subcellularLocation>
</comment>
<dbReference type="EMBL" id="CP137555">
    <property type="protein sequence ID" value="WOX07067.1"/>
    <property type="molecule type" value="Genomic_DNA"/>
</dbReference>
<dbReference type="AlphaFoldDB" id="A0AAU0N3I5"/>
<feature type="domain" description="TonB-dependent receptor-like beta-barrel" evidence="6">
    <location>
        <begin position="431"/>
        <end position="882"/>
    </location>
</feature>
<dbReference type="RefSeq" id="WP_318955500.1">
    <property type="nucleotide sequence ID" value="NZ_CP137555.1"/>
</dbReference>
<dbReference type="Gene3D" id="2.40.170.20">
    <property type="entry name" value="TonB-dependent receptor, beta-barrel domain"/>
    <property type="match status" value="1"/>
</dbReference>
<dbReference type="Pfam" id="PF07715">
    <property type="entry name" value="Plug"/>
    <property type="match status" value="1"/>
</dbReference>
<dbReference type="PANTHER" id="PTHR40980:SF3">
    <property type="entry name" value="TONB-DEPENDENT RECEPTOR-LIKE BETA-BARREL DOMAIN-CONTAINING PROTEIN"/>
    <property type="match status" value="1"/>
</dbReference>
<comment type="similarity">
    <text evidence="4">Belongs to the TonB-dependent receptor family.</text>
</comment>
<proteinExistence type="inferred from homology"/>
<dbReference type="Proteomes" id="UP001302477">
    <property type="component" value="Chromosome"/>
</dbReference>
<evidence type="ECO:0000256" key="2">
    <source>
        <dbReference type="ARBA" id="ARBA00023136"/>
    </source>
</evidence>
<evidence type="ECO:0000259" key="6">
    <source>
        <dbReference type="Pfam" id="PF00593"/>
    </source>
</evidence>
<keyword evidence="4" id="KW-0798">TonB box</keyword>
<dbReference type="SUPFAM" id="SSF56935">
    <property type="entry name" value="Porins"/>
    <property type="match status" value="1"/>
</dbReference>
<evidence type="ECO:0000256" key="4">
    <source>
        <dbReference type="RuleBase" id="RU003357"/>
    </source>
</evidence>
<organism evidence="8 9">
    <name type="scientific">Microbulbifer pacificus</name>
    <dbReference type="NCBI Taxonomy" id="407164"/>
    <lineage>
        <taxon>Bacteria</taxon>
        <taxon>Pseudomonadati</taxon>
        <taxon>Pseudomonadota</taxon>
        <taxon>Gammaproteobacteria</taxon>
        <taxon>Cellvibrionales</taxon>
        <taxon>Microbulbiferaceae</taxon>
        <taxon>Microbulbifer</taxon>
    </lineage>
</organism>
<dbReference type="KEGG" id="mpaf:R5R33_08020"/>
<keyword evidence="8" id="KW-0675">Receptor</keyword>
<dbReference type="Gene3D" id="2.170.130.10">
    <property type="entry name" value="TonB-dependent receptor, plug domain"/>
    <property type="match status" value="1"/>
</dbReference>
<dbReference type="NCBIfam" id="TIGR01782">
    <property type="entry name" value="TonB-Xanth-Caul"/>
    <property type="match status" value="1"/>
</dbReference>
<reference evidence="8 9" key="1">
    <citation type="submission" date="2023-10" db="EMBL/GenBank/DDBJ databases">
        <title>Description of Microbulbifer bruguierae sp. nov., isolated from the sediments of mangrove plant Bruguiera sexangula and comparative genomic analyses of the genus Microbulbifer.</title>
        <authorList>
            <person name="Long M."/>
        </authorList>
    </citation>
    <scope>NUCLEOTIDE SEQUENCE [LARGE SCALE GENOMIC DNA]</scope>
    <source>
        <strain evidence="8 9">SPO729</strain>
    </source>
</reference>
<keyword evidence="2 4" id="KW-0472">Membrane</keyword>
<feature type="signal peptide" evidence="5">
    <location>
        <begin position="1"/>
        <end position="21"/>
    </location>
</feature>
<dbReference type="GO" id="GO:0009279">
    <property type="term" value="C:cell outer membrane"/>
    <property type="evidence" value="ECO:0007669"/>
    <property type="project" value="UniProtKB-SubCell"/>
</dbReference>
<dbReference type="Pfam" id="PF00593">
    <property type="entry name" value="TonB_dep_Rec_b-barrel"/>
    <property type="match status" value="1"/>
</dbReference>
<keyword evidence="5" id="KW-0732">Signal</keyword>
<sequence>MSNYKIKPLVLAMALATPAFAQEAAEEVTQQPDQQGQVLEEVAVTGFRQSLEQALDTKRTSANNTDSIIAEDIGKMPDLNLAESLQRVPGVAITREGGEGRNITVRGLGPGFSRTTLNGMEVPASTGGLDTSGGVNRSRDFDFNIFASELFNRITIHKSPIASVEEGGLASTVELSTARPFDNPGQHFSFGGQMMVDSFAEKESPRFVGLYSNTFMDDKLGVLVSAAYSERSVRQEGFGTVRWTSPFDNGNRSWAGTDADVIIHGTPNPQANYPDDDIKADEKLDYMWAPRLPRMDSFNREQERLGLTGSLQFRPSDSMEFSLDVLNSNLKADVTSYNYFAQFRNSFNGITPLEVTLDESGRNIVAGTFAGVKPRSESRGQFSETDFTQVVLSGKFDLTDNVVLDVMYGNAVSKHTEDQLRFNIDARDASTFSYSFLENGDIAEMSYGFDILNPDNYVFSGPTLRRDVVERTNDTVRADLTFNGDSSVLKTGLIWNSREVDSERWDPTRGTLNSPTLTAALTTQLANEISGFGSGVDSPSGFPTNWLVNDFNATKEAYGVGQWTLNDNDSSTYNVVEETLGGYVEATVETQLLGLPLTVNSGLRIVETSTDVGNLPEDSYTEILPSTNLVLELQEDLLLRVGLARNFARPGLGGLAATTVTPVRGTVSAANPEVEPMRADSADVSLEWYFDAESVLALTVFHKQIDSFLTSVTVNDQELPAELAAIVAARPEYDPSSPLYDANVEDPYSSGWDITTTVNGEGATVDGYEVSYQQPLSFLPGWGSNFGVLANFTHVKSNAEYGNGVRGPLEGLSENSYNFGVYYEEDRFGARVVVNDRDDYVTSGTGGEGNASFATTGPTRVDMSAFYDVTDNIKVSLEAINLTNEPERLYTTGPMGDQDLVREYNSTGREVLLGLRVNF</sequence>
<evidence type="ECO:0000259" key="7">
    <source>
        <dbReference type="Pfam" id="PF07715"/>
    </source>
</evidence>
<protein>
    <submittedName>
        <fullName evidence="8">TonB-dependent receptor</fullName>
    </submittedName>
</protein>
<evidence type="ECO:0000256" key="1">
    <source>
        <dbReference type="ARBA" id="ARBA00004442"/>
    </source>
</evidence>
<name>A0AAU0N3I5_9GAMM</name>